<organism evidence="5 6">
    <name type="scientific">Chelatococcus asaccharovorans</name>
    <dbReference type="NCBI Taxonomy" id="28210"/>
    <lineage>
        <taxon>Bacteria</taxon>
        <taxon>Pseudomonadati</taxon>
        <taxon>Pseudomonadota</taxon>
        <taxon>Alphaproteobacteria</taxon>
        <taxon>Hyphomicrobiales</taxon>
        <taxon>Chelatococcaceae</taxon>
        <taxon>Chelatococcus</taxon>
    </lineage>
</organism>
<reference evidence="5 6" key="1">
    <citation type="submission" date="2018-05" db="EMBL/GenBank/DDBJ databases">
        <title>Genomic Encyclopedia of Type Strains, Phase IV (KMG-IV): sequencing the most valuable type-strain genomes for metagenomic binning, comparative biology and taxonomic classification.</title>
        <authorList>
            <person name="Goeker M."/>
        </authorList>
    </citation>
    <scope>NUCLEOTIDE SEQUENCE [LARGE SCALE GENOMIC DNA]</scope>
    <source>
        <strain evidence="5 6">DSM 6462</strain>
    </source>
</reference>
<dbReference type="EMBL" id="QJJK01000008">
    <property type="protein sequence ID" value="PXW56395.1"/>
    <property type="molecule type" value="Genomic_DNA"/>
</dbReference>
<comment type="similarity">
    <text evidence="2">Belongs to the DapA family.</text>
</comment>
<evidence type="ECO:0000256" key="4">
    <source>
        <dbReference type="PIRSR" id="PIRSR001365-2"/>
    </source>
</evidence>
<dbReference type="GO" id="GO:0005829">
    <property type="term" value="C:cytosol"/>
    <property type="evidence" value="ECO:0007669"/>
    <property type="project" value="TreeGrafter"/>
</dbReference>
<feature type="binding site" evidence="4">
    <location>
        <position position="210"/>
    </location>
    <ligand>
        <name>pyruvate</name>
        <dbReference type="ChEBI" id="CHEBI:15361"/>
    </ligand>
</feature>
<evidence type="ECO:0000256" key="2">
    <source>
        <dbReference type="PIRNR" id="PIRNR001365"/>
    </source>
</evidence>
<protein>
    <submittedName>
        <fullName evidence="5">4-hydroxy-tetrahydrodipicolinate synthase</fullName>
    </submittedName>
</protein>
<dbReference type="PANTHER" id="PTHR42849:SF1">
    <property type="entry name" value="N-ACETYLNEURAMINATE LYASE"/>
    <property type="match status" value="1"/>
</dbReference>
<proteinExistence type="inferred from homology"/>
<dbReference type="Proteomes" id="UP000248021">
    <property type="component" value="Unassembled WGS sequence"/>
</dbReference>
<sequence length="294" mass="31296">MPGRFGLSVALATPFQLSGAVDNDRLKEQAGWCLAMGCSSITLFGTTGEGASIGLTEREAIFSALARDGITGERIVGGVAATAVSDAAAQATLALDHGCRALLVPPPYFFKGVAEDGVFGWYAALVERLGHRARHILLYNIPQMTAVAMPLSLITRLIRAFPEVFIGVKDSAGDWPYTEQLLEAHRDRVILVGDERSLARAVRNGGQGAISGLANICPDALLPLVMEGRPDQRIDQLVETVLGYPVMAAVKALVAHRSGDTGWLTMRPPLTALSRAEMAQLGERCDRIFSATAA</sequence>
<dbReference type="PIRSF" id="PIRSF001365">
    <property type="entry name" value="DHDPS"/>
    <property type="match status" value="1"/>
</dbReference>
<accession>A0A2V3U1W3</accession>
<dbReference type="PRINTS" id="PR00146">
    <property type="entry name" value="DHPICSNTHASE"/>
</dbReference>
<evidence type="ECO:0000256" key="3">
    <source>
        <dbReference type="PIRSR" id="PIRSR001365-1"/>
    </source>
</evidence>
<evidence type="ECO:0000313" key="6">
    <source>
        <dbReference type="Proteomes" id="UP000248021"/>
    </source>
</evidence>
<dbReference type="SUPFAM" id="SSF51569">
    <property type="entry name" value="Aldolase"/>
    <property type="match status" value="1"/>
</dbReference>
<dbReference type="Pfam" id="PF00701">
    <property type="entry name" value="DHDPS"/>
    <property type="match status" value="1"/>
</dbReference>
<dbReference type="Gene3D" id="3.20.20.70">
    <property type="entry name" value="Aldolase class I"/>
    <property type="match status" value="1"/>
</dbReference>
<evidence type="ECO:0000256" key="1">
    <source>
        <dbReference type="ARBA" id="ARBA00023239"/>
    </source>
</evidence>
<dbReference type="GO" id="GO:0019262">
    <property type="term" value="P:N-acetylneuraminate catabolic process"/>
    <property type="evidence" value="ECO:0007669"/>
    <property type="project" value="TreeGrafter"/>
</dbReference>
<dbReference type="RefSeq" id="WP_110376145.1">
    <property type="nucleotide sequence ID" value="NZ_JAHBRY010000001.1"/>
</dbReference>
<dbReference type="GO" id="GO:0008747">
    <property type="term" value="F:N-acetylneuraminate lyase activity"/>
    <property type="evidence" value="ECO:0007669"/>
    <property type="project" value="TreeGrafter"/>
</dbReference>
<keyword evidence="1 2" id="KW-0456">Lyase</keyword>
<dbReference type="AlphaFoldDB" id="A0A2V3U1W3"/>
<dbReference type="PANTHER" id="PTHR42849">
    <property type="entry name" value="N-ACETYLNEURAMINATE LYASE"/>
    <property type="match status" value="1"/>
</dbReference>
<keyword evidence="6" id="KW-1185">Reference proteome</keyword>
<dbReference type="CDD" id="cd00408">
    <property type="entry name" value="DHDPS-like"/>
    <property type="match status" value="1"/>
</dbReference>
<evidence type="ECO:0000313" key="5">
    <source>
        <dbReference type="EMBL" id="PXW56395.1"/>
    </source>
</evidence>
<feature type="binding site" evidence="4">
    <location>
        <position position="47"/>
    </location>
    <ligand>
        <name>pyruvate</name>
        <dbReference type="ChEBI" id="CHEBI:15361"/>
    </ligand>
</feature>
<name>A0A2V3U1W3_9HYPH</name>
<dbReference type="InterPro" id="IPR013785">
    <property type="entry name" value="Aldolase_TIM"/>
</dbReference>
<feature type="active site" description="Schiff-base intermediate with substrate" evidence="3">
    <location>
        <position position="169"/>
    </location>
</feature>
<feature type="active site" description="Proton donor/acceptor" evidence="3">
    <location>
        <position position="139"/>
    </location>
</feature>
<gene>
    <name evidence="5" type="ORF">C7450_108145</name>
</gene>
<dbReference type="InterPro" id="IPR002220">
    <property type="entry name" value="DapA-like"/>
</dbReference>
<dbReference type="SMART" id="SM01130">
    <property type="entry name" value="DHDPS"/>
    <property type="match status" value="1"/>
</dbReference>
<comment type="caution">
    <text evidence="5">The sequence shown here is derived from an EMBL/GenBank/DDBJ whole genome shotgun (WGS) entry which is preliminary data.</text>
</comment>
<dbReference type="OrthoDB" id="7157803at2"/>